<name>E8X6W0_GRATM</name>
<gene>
    <name evidence="4" type="ordered locus">AciX9_3986</name>
</gene>
<dbReference type="InterPro" id="IPR051829">
    <property type="entry name" value="Multiheme_Cytochr_ET"/>
</dbReference>
<keyword evidence="4" id="KW-0614">Plasmid</keyword>
<dbReference type="PANTHER" id="PTHR35038:SF8">
    <property type="entry name" value="C-TYPE POLYHEME CYTOCHROME OMCC"/>
    <property type="match status" value="1"/>
</dbReference>
<keyword evidence="1 2" id="KW-0732">Signal</keyword>
<reference evidence="5" key="1">
    <citation type="submission" date="2011-01" db="EMBL/GenBank/DDBJ databases">
        <title>Complete sequence of plasmid2 of Acidobacterium sp. MP5ACTX9.</title>
        <authorList>
            <consortium name="US DOE Joint Genome Institute"/>
            <person name="Lucas S."/>
            <person name="Copeland A."/>
            <person name="Lapidus A."/>
            <person name="Cheng J.-F."/>
            <person name="Goodwin L."/>
            <person name="Pitluck S."/>
            <person name="Teshima H."/>
            <person name="Detter J.C."/>
            <person name="Han C."/>
            <person name="Tapia R."/>
            <person name="Land M."/>
            <person name="Hauser L."/>
            <person name="Kyrpides N."/>
            <person name="Ivanova N."/>
            <person name="Ovchinnikova G."/>
            <person name="Pagani I."/>
            <person name="Rawat S.R."/>
            <person name="Mannisto M."/>
            <person name="Haggblom M.M."/>
            <person name="Woyke T."/>
        </authorList>
    </citation>
    <scope>NUCLEOTIDE SEQUENCE [LARGE SCALE GENOMIC DNA]</scope>
    <source>
        <strain evidence="5">MP5ACTX9</strain>
        <plasmid evidence="5">Plasmid pACIX902</plasmid>
    </source>
</reference>
<dbReference type="HOGENOM" id="CLU_046129_0_0_0"/>
<dbReference type="Proteomes" id="UP000000343">
    <property type="component" value="Plasmid pACIX902"/>
</dbReference>
<feature type="domain" description="Cytochrome c-552/4" evidence="3">
    <location>
        <begin position="191"/>
        <end position="227"/>
    </location>
</feature>
<dbReference type="SUPFAM" id="SSF48695">
    <property type="entry name" value="Multiheme cytochromes"/>
    <property type="match status" value="1"/>
</dbReference>
<dbReference type="AlphaFoldDB" id="E8X6W0"/>
<sequence length="397" mass="42957">MKLLRKTGLLLYLACIFLTLWSARSAQPQQTLDLSAQTTTQERISSEVWWPTKPDMPMSAFAGSSSCKPCHQPGLAHTETSMQHAASTAAVTDFHAEKLTANSPPFKYSLTSSPSGIEFTASQGAHKLSHPLDWVMGAGDLGRTFLYQADGRWYQSRISYYTRPSALDITTGLSSTQATSLPTALGQLLSPEDARSCFGCHTVHATTSSGFNPLHAEAGLGCEACHGPTRAHVDAMHQQIHAPAHPASESAVFNPAKLSPSDSIDFCGSCHRSFADASLIIGPGQGTAVVRFQPYRLEESKCWRSTRDERLTCVACHDPHQPLERNTASYDRHCLQCHSTAAQKTQPPASTHTVSICPKASSGCITCHMPKVTVASMHGEFTDHFIRVVKPGASLPR</sequence>
<dbReference type="InterPro" id="IPR023155">
    <property type="entry name" value="Cyt_c-552/4"/>
</dbReference>
<accession>E8X6W0</accession>
<evidence type="ECO:0000256" key="2">
    <source>
        <dbReference type="SAM" id="SignalP"/>
    </source>
</evidence>
<dbReference type="KEGG" id="acm:AciX9_3986"/>
<dbReference type="OrthoDB" id="112491at2"/>
<geneLocation type="plasmid" evidence="4 5">
    <name>pACIX902</name>
</geneLocation>
<evidence type="ECO:0000313" key="5">
    <source>
        <dbReference type="Proteomes" id="UP000000343"/>
    </source>
</evidence>
<dbReference type="Pfam" id="PF13435">
    <property type="entry name" value="Cytochrome_C554"/>
    <property type="match status" value="1"/>
</dbReference>
<organism evidence="5">
    <name type="scientific">Granulicella tundricola (strain ATCC BAA-1859 / DSM 23138 / MP5ACTX9)</name>
    <dbReference type="NCBI Taxonomy" id="1198114"/>
    <lineage>
        <taxon>Bacteria</taxon>
        <taxon>Pseudomonadati</taxon>
        <taxon>Acidobacteriota</taxon>
        <taxon>Terriglobia</taxon>
        <taxon>Terriglobales</taxon>
        <taxon>Acidobacteriaceae</taxon>
        <taxon>Granulicella</taxon>
    </lineage>
</organism>
<dbReference type="RefSeq" id="WP_013582278.1">
    <property type="nucleotide sequence ID" value="NC_015065.1"/>
</dbReference>
<proteinExistence type="predicted"/>
<evidence type="ECO:0000256" key="1">
    <source>
        <dbReference type="ARBA" id="ARBA00022729"/>
    </source>
</evidence>
<feature type="chain" id="PRO_5003234261" description="Cytochrome c-552/4 domain-containing protein" evidence="2">
    <location>
        <begin position="27"/>
        <end position="397"/>
    </location>
</feature>
<evidence type="ECO:0000259" key="3">
    <source>
        <dbReference type="Pfam" id="PF13435"/>
    </source>
</evidence>
<dbReference type="PANTHER" id="PTHR35038">
    <property type="entry name" value="DISSIMILATORY SULFITE REDUCTASE SIRA"/>
    <property type="match status" value="1"/>
</dbReference>
<keyword evidence="5" id="KW-1185">Reference proteome</keyword>
<dbReference type="InterPro" id="IPR036280">
    <property type="entry name" value="Multihaem_cyt_sf"/>
</dbReference>
<evidence type="ECO:0000313" key="4">
    <source>
        <dbReference type="EMBL" id="ADW71260.1"/>
    </source>
</evidence>
<protein>
    <recommendedName>
        <fullName evidence="3">Cytochrome c-552/4 domain-containing protein</fullName>
    </recommendedName>
</protein>
<dbReference type="Gene3D" id="1.10.1130.10">
    <property type="entry name" value="Flavocytochrome C3, Chain A"/>
    <property type="match status" value="1"/>
</dbReference>
<dbReference type="EMBL" id="CP002482">
    <property type="protein sequence ID" value="ADW71260.1"/>
    <property type="molecule type" value="Genomic_DNA"/>
</dbReference>
<feature type="signal peptide" evidence="2">
    <location>
        <begin position="1"/>
        <end position="26"/>
    </location>
</feature>